<sequence length="163" mass="17755">MSRRLSCRQSPAFGARQRGLSLIEVLMAVLVLGIGLLGLAMLQATNLRLSQSANQRTIATNLSNDLLDDIRSNRLLAAKYDGTYNASSATANANCAKVDKLTPDDRKESFTCRLREALGETGKAVVKVNANKTVSIVITWDDELRWNKLPGAKATEFVMESAL</sequence>
<evidence type="ECO:0000256" key="1">
    <source>
        <dbReference type="SAM" id="Phobius"/>
    </source>
</evidence>
<keyword evidence="1" id="KW-1133">Transmembrane helix</keyword>
<dbReference type="NCBIfam" id="TIGR02523">
    <property type="entry name" value="type_IV_pilV"/>
    <property type="match status" value="1"/>
</dbReference>
<dbReference type="RefSeq" id="WP_057943716.1">
    <property type="nucleotide sequence ID" value="NZ_CP011131.1"/>
</dbReference>
<dbReference type="Proteomes" id="UP000829194">
    <property type="component" value="Chromosome"/>
</dbReference>
<proteinExistence type="predicted"/>
<evidence type="ECO:0000313" key="2">
    <source>
        <dbReference type="EMBL" id="UNP28068.1"/>
    </source>
</evidence>
<feature type="transmembrane region" description="Helical" evidence="1">
    <location>
        <begin position="21"/>
        <end position="42"/>
    </location>
</feature>
<gene>
    <name evidence="2" type="primary">pilV</name>
    <name evidence="2" type="ORF">MOV92_16390</name>
</gene>
<keyword evidence="1" id="KW-0812">Transmembrane</keyword>
<keyword evidence="1" id="KW-0472">Membrane</keyword>
<keyword evidence="3" id="KW-1185">Reference proteome</keyword>
<accession>A0ABY3X674</accession>
<reference evidence="2 3" key="1">
    <citation type="submission" date="2022-03" db="EMBL/GenBank/DDBJ databases">
        <title>Complete genome sequence of Lysobacter capsici VKM B-2533 and Lysobacter gummosus 10.1.1, promising sources of lytic agents.</title>
        <authorList>
            <person name="Tarlachkov S.V."/>
            <person name="Kudryakova I.V."/>
            <person name="Afoshin A.S."/>
            <person name="Leontyevskaya E.A."/>
            <person name="Leontyevskaya N.V."/>
        </authorList>
    </citation>
    <scope>NUCLEOTIDE SEQUENCE [LARGE SCALE GENOMIC DNA]</scope>
    <source>
        <strain evidence="2 3">10.1.1</strain>
    </source>
</reference>
<organism evidence="2 3">
    <name type="scientific">Lysobacter gummosus</name>
    <dbReference type="NCBI Taxonomy" id="262324"/>
    <lineage>
        <taxon>Bacteria</taxon>
        <taxon>Pseudomonadati</taxon>
        <taxon>Pseudomonadota</taxon>
        <taxon>Gammaproteobacteria</taxon>
        <taxon>Lysobacterales</taxon>
        <taxon>Lysobacteraceae</taxon>
        <taxon>Lysobacter</taxon>
    </lineage>
</organism>
<name>A0ABY3X674_9GAMM</name>
<dbReference type="EMBL" id="CP093547">
    <property type="protein sequence ID" value="UNP28068.1"/>
    <property type="molecule type" value="Genomic_DNA"/>
</dbReference>
<dbReference type="InterPro" id="IPR012902">
    <property type="entry name" value="N_methyl_site"/>
</dbReference>
<dbReference type="Pfam" id="PF07963">
    <property type="entry name" value="N_methyl"/>
    <property type="match status" value="1"/>
</dbReference>
<dbReference type="InterPro" id="IPR013362">
    <property type="entry name" value="Pilus_4_PilV"/>
</dbReference>
<protein>
    <submittedName>
        <fullName evidence="2">Type IV pilus modification protein PilV</fullName>
    </submittedName>
</protein>
<evidence type="ECO:0000313" key="3">
    <source>
        <dbReference type="Proteomes" id="UP000829194"/>
    </source>
</evidence>
<dbReference type="NCBIfam" id="TIGR02532">
    <property type="entry name" value="IV_pilin_GFxxxE"/>
    <property type="match status" value="1"/>
</dbReference>